<dbReference type="InterPro" id="IPR011990">
    <property type="entry name" value="TPR-like_helical_dom_sf"/>
</dbReference>
<dbReference type="Pfam" id="PF13424">
    <property type="entry name" value="TPR_12"/>
    <property type="match status" value="1"/>
</dbReference>
<gene>
    <name evidence="1" type="ORF">GSTUAT00003543001</name>
</gene>
<reference evidence="1" key="1">
    <citation type="submission" date="2015-10" db="EMBL/GenBank/DDBJ databases">
        <authorList>
            <person name="Regsiter A."/>
            <person name="william w."/>
        </authorList>
    </citation>
    <scope>NUCLEOTIDE SEQUENCE</scope>
    <source>
        <strain evidence="1">Montdore</strain>
    </source>
</reference>
<keyword evidence="2" id="KW-1185">Reference proteome</keyword>
<evidence type="ECO:0000313" key="2">
    <source>
        <dbReference type="Proteomes" id="UP001412239"/>
    </source>
</evidence>
<protein>
    <recommendedName>
        <fullName evidence="3">Kinesin light chain</fullName>
    </recommendedName>
</protein>
<dbReference type="Gene3D" id="1.25.40.10">
    <property type="entry name" value="Tetratricopeptide repeat domain"/>
    <property type="match status" value="1"/>
</dbReference>
<evidence type="ECO:0008006" key="3">
    <source>
        <dbReference type="Google" id="ProtNLM"/>
    </source>
</evidence>
<evidence type="ECO:0000313" key="1">
    <source>
        <dbReference type="EMBL" id="CUS12350.1"/>
    </source>
</evidence>
<name>A0A292Q0W7_9PEZI</name>
<feature type="non-terminal residue" evidence="1">
    <location>
        <position position="35"/>
    </location>
</feature>
<organism evidence="1 2">
    <name type="scientific">Tuber aestivum</name>
    <name type="common">summer truffle</name>
    <dbReference type="NCBI Taxonomy" id="59557"/>
    <lineage>
        <taxon>Eukaryota</taxon>
        <taxon>Fungi</taxon>
        <taxon>Dikarya</taxon>
        <taxon>Ascomycota</taxon>
        <taxon>Pezizomycotina</taxon>
        <taxon>Pezizomycetes</taxon>
        <taxon>Pezizales</taxon>
        <taxon>Tuberaceae</taxon>
        <taxon>Tuber</taxon>
    </lineage>
</organism>
<dbReference type="Proteomes" id="UP001412239">
    <property type="component" value="Unassembled WGS sequence"/>
</dbReference>
<proteinExistence type="predicted"/>
<sequence>VLGPDHPDTLTSLNNLAIVLESQGKYGESEAMHRR</sequence>
<dbReference type="AlphaFoldDB" id="A0A292Q0W7"/>
<accession>A0A292Q0W7</accession>
<feature type="non-terminal residue" evidence="1">
    <location>
        <position position="1"/>
    </location>
</feature>
<dbReference type="EMBL" id="LN890994">
    <property type="protein sequence ID" value="CUS12350.1"/>
    <property type="molecule type" value="Genomic_DNA"/>
</dbReference>